<reference evidence="1" key="1">
    <citation type="submission" date="2021-01" db="EMBL/GenBank/DDBJ databases">
        <title>Genome seq and assembly of Tabrizicola sp. KVB23.</title>
        <authorList>
            <person name="Chhetri G."/>
        </authorList>
    </citation>
    <scope>NUCLEOTIDE SEQUENCE</scope>
    <source>
        <strain evidence="1">KVB23</strain>
    </source>
</reference>
<protein>
    <submittedName>
        <fullName evidence="1">Gamma-glutamyltransferase family protein</fullName>
    </submittedName>
</protein>
<sequence length="523" mass="55233">MRDFHLPGRSATYAANGMCATSHPLAAKVAIEILQAGGNAADAAIAGAVLLGICEPQMTGIGGDCFVLLKPAGSNDISALNGSGRSPVGLSADQLRAKGLQKMPIRGIEAVTLPGAIDAFCRLNADWGALGLDRVLAPAIRYAEEGVPVAPRVAFDWAEDAPCLQGDARRHYLIDGQVPGLGQTFRAPGQAEVLRRIAAQGRAGFYEGEVAEDMITSLRALGGSHSLQDLAATQCDWTEPVTGEYHGVELVEHPPNGQGATAILMLNILKHFDLAAMDPFGPQRAHIEAEAAKLAYDARNRFIAETTSRLDHMLAPETAAKLAVLINPNRAMDRAAPLTEAVHKDTVYITVVDRDGMAVSLIYSIFWGFGAGLASSKFGINFQNRGAGFSLEPGHPNEAAGGKRPMHTIIPGMLKRDGRVIMPFGVMGGAYQPNGHARFVTNLVDYGMDLQSAIDAPRCFSGEEGMQVERGYSQAVRTELAAMGHQVSVPHDPIGGAQAILIDDSGVLIGGSDPRKDGCALGY</sequence>
<evidence type="ECO:0000313" key="1">
    <source>
        <dbReference type="EMBL" id="MBL4926827.1"/>
    </source>
</evidence>
<dbReference type="EMBL" id="JAESVP010000001">
    <property type="protein sequence ID" value="MBL4926827.1"/>
    <property type="molecule type" value="Genomic_DNA"/>
</dbReference>
<dbReference type="AlphaFoldDB" id="A0A8J7MP01"/>
<proteinExistence type="predicted"/>
<dbReference type="SUPFAM" id="SSF56235">
    <property type="entry name" value="N-terminal nucleophile aminohydrolases (Ntn hydrolases)"/>
    <property type="match status" value="1"/>
</dbReference>
<accession>A0A8J7MP01</accession>
<dbReference type="PANTHER" id="PTHR43881:SF1">
    <property type="entry name" value="GAMMA-GLUTAMYLTRANSPEPTIDASE (AFU_ORTHOLOGUE AFUA_4G13580)"/>
    <property type="match status" value="1"/>
</dbReference>
<gene>
    <name evidence="1" type="ORF">JI744_01795</name>
</gene>
<dbReference type="RefSeq" id="WP_202657662.1">
    <property type="nucleotide sequence ID" value="NZ_JAESVP010000001.1"/>
</dbReference>
<dbReference type="InterPro" id="IPR043138">
    <property type="entry name" value="GGT_lsub"/>
</dbReference>
<name>A0A8J7MP01_9RHOB</name>
<dbReference type="Gene3D" id="1.10.246.130">
    <property type="match status" value="1"/>
</dbReference>
<dbReference type="PRINTS" id="PR01210">
    <property type="entry name" value="GGTRANSPTASE"/>
</dbReference>
<dbReference type="Gene3D" id="3.60.20.40">
    <property type="match status" value="1"/>
</dbReference>
<dbReference type="InterPro" id="IPR029055">
    <property type="entry name" value="Ntn_hydrolases_N"/>
</dbReference>
<dbReference type="Proteomes" id="UP000619033">
    <property type="component" value="Unassembled WGS sequence"/>
</dbReference>
<dbReference type="Pfam" id="PF01019">
    <property type="entry name" value="G_glu_transpept"/>
    <property type="match status" value="1"/>
</dbReference>
<organism evidence="1 2">
    <name type="scientific">Fuscibacter oryzae</name>
    <dbReference type="NCBI Taxonomy" id="2803939"/>
    <lineage>
        <taxon>Bacteria</taxon>
        <taxon>Pseudomonadati</taxon>
        <taxon>Pseudomonadota</taxon>
        <taxon>Alphaproteobacteria</taxon>
        <taxon>Rhodobacterales</taxon>
        <taxon>Paracoccaceae</taxon>
        <taxon>Fuscibacter</taxon>
    </lineage>
</organism>
<keyword evidence="2" id="KW-1185">Reference proteome</keyword>
<comment type="caution">
    <text evidence="1">The sequence shown here is derived from an EMBL/GenBank/DDBJ whole genome shotgun (WGS) entry which is preliminary data.</text>
</comment>
<dbReference type="PANTHER" id="PTHR43881">
    <property type="entry name" value="GAMMA-GLUTAMYLTRANSPEPTIDASE (AFU_ORTHOLOGUE AFUA_4G13580)"/>
    <property type="match status" value="1"/>
</dbReference>
<dbReference type="InterPro" id="IPR043137">
    <property type="entry name" value="GGT_ssub_C"/>
</dbReference>
<evidence type="ECO:0000313" key="2">
    <source>
        <dbReference type="Proteomes" id="UP000619033"/>
    </source>
</evidence>
<dbReference type="InterPro" id="IPR052896">
    <property type="entry name" value="GGT-like_enzyme"/>
</dbReference>